<name>A0A9K3LSM5_9STRA</name>
<dbReference type="InterPro" id="IPR047242">
    <property type="entry name" value="CDC5L/Cef1"/>
</dbReference>
<dbReference type="Proteomes" id="UP000693970">
    <property type="component" value="Unassembled WGS sequence"/>
</dbReference>
<keyword evidence="13" id="KW-1185">Reference proteome</keyword>
<keyword evidence="7" id="KW-0539">Nucleus</keyword>
<feature type="region of interest" description="Disordered" evidence="9">
    <location>
        <begin position="363"/>
        <end position="384"/>
    </location>
</feature>
<keyword evidence="6" id="KW-0508">mRNA splicing</keyword>
<dbReference type="PROSITE" id="PS50090">
    <property type="entry name" value="MYB_LIKE"/>
    <property type="match status" value="2"/>
</dbReference>
<sequence length="833" mass="92662">MVRVFLKGGVWKNSEDEILKAAVQKYGLQNWARVASLLNRKSAKQCKARWFEWLDPSVRKVEWSREEEEKLLHLAKLMPAQWKTIGPLVGRTATQCQEHYEKLLDEAAASAAAGKEGGEDGGEGGTDLRHQPLRVGQIDSHPETKPARPDPIDMDEDEIEMLQEARARLANTQGKKAKRKAREKMLAQAKRLAELQKRRELKQAGLLSSQAKKRASKRNRDIDLGVEIPFHKPAPAGFHDVSNEVARSETLRAKQLKQVDFHKLNEQQYRSRDAEAQRAKKREEARMRALERSNMQYVVAQVSKTNDPLNIRKRGPLELPEPSVTDQELQSMAKLESAAAAIPALAAAASGSGATSALLADYSDRPLPTPMRTPMTGYGSAVETKQQSIMREASNLRMLEQGQTPLLGGDDPILEGQPENDDGDSKPPARPTTPGGPVLKTRDHFGLNRPQSELRGSMDDNTSVGASTFATATTVGGTTIRELAQAERRAAKQARKELEEALAALPAPQFEYELEAPMDIDGDDNEAKNQTVVEEDMADVEAEERRRLRLEAEKLYEARSSVVKRKDLPRPVGAIPDLLASRGDMDRFETLIDEERWTLLNHDAYSFPVEAPPSLLENSGSKKKKKKKQGTNENPSSLPLETILDVIPEESLDTAKEMIRTEYKQLVVEKTQPIITHGKSLEEATKLIMEETTKATKGSAAVDEVFVRGSWIDPQGDSKLLVESYAQEFDTLQEAASTLHKKNEKSESKLALLTGGLVKRAGNTIVEITQLYQGVQNASIEETVYQKLRQHEDRGGVARIEQLRNGIYRLQEDEVCLQAVYNELVAQQAAPGR</sequence>
<evidence type="ECO:0000256" key="5">
    <source>
        <dbReference type="ARBA" id="ARBA00023125"/>
    </source>
</evidence>
<feature type="coiled-coil region" evidence="8">
    <location>
        <begin position="152"/>
        <end position="198"/>
    </location>
</feature>
<reference evidence="12" key="1">
    <citation type="journal article" date="2021" name="Sci. Rep.">
        <title>Diploid genomic architecture of Nitzschia inconspicua, an elite biomass production diatom.</title>
        <authorList>
            <person name="Oliver A."/>
            <person name="Podell S."/>
            <person name="Pinowska A."/>
            <person name="Traller J.C."/>
            <person name="Smith S.R."/>
            <person name="McClure R."/>
            <person name="Beliaev A."/>
            <person name="Bohutskyi P."/>
            <person name="Hill E.A."/>
            <person name="Rabines A."/>
            <person name="Zheng H."/>
            <person name="Allen L.Z."/>
            <person name="Kuo A."/>
            <person name="Grigoriev I.V."/>
            <person name="Allen A.E."/>
            <person name="Hazlebeck D."/>
            <person name="Allen E.E."/>
        </authorList>
    </citation>
    <scope>NUCLEOTIDE SEQUENCE</scope>
    <source>
        <strain evidence="12">Hildebrandi</strain>
    </source>
</reference>
<evidence type="ECO:0000256" key="7">
    <source>
        <dbReference type="ARBA" id="ARBA00023242"/>
    </source>
</evidence>
<evidence type="ECO:0000256" key="8">
    <source>
        <dbReference type="SAM" id="Coils"/>
    </source>
</evidence>
<feature type="domain" description="Myb-like" evidence="10">
    <location>
        <begin position="3"/>
        <end position="54"/>
    </location>
</feature>
<dbReference type="PANTHER" id="PTHR45885:SF1">
    <property type="entry name" value="CELL DIVISION CYCLE 5-LIKE PROTEIN"/>
    <property type="match status" value="1"/>
</dbReference>
<evidence type="ECO:0000313" key="13">
    <source>
        <dbReference type="Proteomes" id="UP000693970"/>
    </source>
</evidence>
<evidence type="ECO:0000256" key="6">
    <source>
        <dbReference type="ARBA" id="ARBA00023187"/>
    </source>
</evidence>
<dbReference type="InterPro" id="IPR047240">
    <property type="entry name" value="SANT_CDC5L_II"/>
</dbReference>
<accession>A0A9K3LSM5</accession>
<dbReference type="Pfam" id="PF00249">
    <property type="entry name" value="Myb_DNA-binding"/>
    <property type="match status" value="2"/>
</dbReference>
<dbReference type="GO" id="GO:0003677">
    <property type="term" value="F:DNA binding"/>
    <property type="evidence" value="ECO:0007669"/>
    <property type="project" value="UniProtKB-KW"/>
</dbReference>
<keyword evidence="5" id="KW-0238">DNA-binding</keyword>
<dbReference type="GO" id="GO:0005681">
    <property type="term" value="C:spliceosomal complex"/>
    <property type="evidence" value="ECO:0007669"/>
    <property type="project" value="UniProtKB-KW"/>
</dbReference>
<dbReference type="CDD" id="cd00167">
    <property type="entry name" value="SANT"/>
    <property type="match status" value="1"/>
</dbReference>
<feature type="domain" description="HTH myb-type" evidence="11">
    <location>
        <begin position="59"/>
        <end position="108"/>
    </location>
</feature>
<keyword evidence="8" id="KW-0175">Coiled coil</keyword>
<dbReference type="GO" id="GO:0000974">
    <property type="term" value="C:Prp19 complex"/>
    <property type="evidence" value="ECO:0007669"/>
    <property type="project" value="InterPro"/>
</dbReference>
<dbReference type="InterPro" id="IPR021786">
    <property type="entry name" value="Cdc5p/Cef1_C"/>
</dbReference>
<feature type="region of interest" description="Disordered" evidence="9">
    <location>
        <begin position="110"/>
        <end position="152"/>
    </location>
</feature>
<feature type="domain" description="Myb-like" evidence="10">
    <location>
        <begin position="55"/>
        <end position="104"/>
    </location>
</feature>
<dbReference type="CDD" id="cd11659">
    <property type="entry name" value="SANT_CDC5_II"/>
    <property type="match status" value="1"/>
</dbReference>
<feature type="region of interest" description="Disordered" evidence="9">
    <location>
        <begin position="403"/>
        <end position="462"/>
    </location>
</feature>
<dbReference type="PANTHER" id="PTHR45885">
    <property type="entry name" value="CELL DIVISION CYCLE 5-LIKE PROTEIN"/>
    <property type="match status" value="1"/>
</dbReference>
<organism evidence="12 13">
    <name type="scientific">Nitzschia inconspicua</name>
    <dbReference type="NCBI Taxonomy" id="303405"/>
    <lineage>
        <taxon>Eukaryota</taxon>
        <taxon>Sar</taxon>
        <taxon>Stramenopiles</taxon>
        <taxon>Ochrophyta</taxon>
        <taxon>Bacillariophyta</taxon>
        <taxon>Bacillariophyceae</taxon>
        <taxon>Bacillariophycidae</taxon>
        <taxon>Bacillariales</taxon>
        <taxon>Bacillariaceae</taxon>
        <taxon>Nitzschia</taxon>
    </lineage>
</organism>
<dbReference type="InterPro" id="IPR001005">
    <property type="entry name" value="SANT/Myb"/>
</dbReference>
<dbReference type="FunFam" id="1.10.10.60:FF:000021">
    <property type="entry name" value="CDC5 cell division cycle 5-like"/>
    <property type="match status" value="1"/>
</dbReference>
<reference evidence="12" key="2">
    <citation type="submission" date="2021-04" db="EMBL/GenBank/DDBJ databases">
        <authorList>
            <person name="Podell S."/>
        </authorList>
    </citation>
    <scope>NUCLEOTIDE SEQUENCE</scope>
    <source>
        <strain evidence="12">Hildebrandi</strain>
    </source>
</reference>
<keyword evidence="3" id="KW-0747">Spliceosome</keyword>
<evidence type="ECO:0000256" key="3">
    <source>
        <dbReference type="ARBA" id="ARBA00022728"/>
    </source>
</evidence>
<dbReference type="GO" id="GO:0000398">
    <property type="term" value="P:mRNA splicing, via spliceosome"/>
    <property type="evidence" value="ECO:0007669"/>
    <property type="project" value="InterPro"/>
</dbReference>
<keyword evidence="4" id="KW-0677">Repeat</keyword>
<dbReference type="EMBL" id="JAGRRH010000007">
    <property type="protein sequence ID" value="KAG7367517.1"/>
    <property type="molecule type" value="Genomic_DNA"/>
</dbReference>
<dbReference type="SMART" id="SM00717">
    <property type="entry name" value="SANT"/>
    <property type="match status" value="2"/>
</dbReference>
<feature type="coiled-coil region" evidence="8">
    <location>
        <begin position="264"/>
        <end position="293"/>
    </location>
</feature>
<dbReference type="InterPro" id="IPR017930">
    <property type="entry name" value="Myb_dom"/>
</dbReference>
<comment type="caution">
    <text evidence="12">The sequence shown here is derived from an EMBL/GenBank/DDBJ whole genome shotgun (WGS) entry which is preliminary data.</text>
</comment>
<dbReference type="AlphaFoldDB" id="A0A9K3LSM5"/>
<feature type="domain" description="HTH myb-type" evidence="11">
    <location>
        <begin position="3"/>
        <end position="58"/>
    </location>
</feature>
<evidence type="ECO:0000256" key="2">
    <source>
        <dbReference type="ARBA" id="ARBA00022664"/>
    </source>
</evidence>
<feature type="region of interest" description="Disordered" evidence="9">
    <location>
        <begin position="609"/>
        <end position="639"/>
    </location>
</feature>
<dbReference type="OrthoDB" id="1410009at2759"/>
<dbReference type="Pfam" id="PF11831">
    <property type="entry name" value="Myb_Cef"/>
    <property type="match status" value="1"/>
</dbReference>
<gene>
    <name evidence="12" type="ORF">IV203_030188</name>
</gene>
<feature type="compositionally biased region" description="Basic and acidic residues" evidence="9">
    <location>
        <begin position="140"/>
        <end position="151"/>
    </location>
</feature>
<evidence type="ECO:0000313" key="12">
    <source>
        <dbReference type="EMBL" id="KAG7367517.1"/>
    </source>
</evidence>
<evidence type="ECO:0000256" key="1">
    <source>
        <dbReference type="ARBA" id="ARBA00010506"/>
    </source>
</evidence>
<comment type="similarity">
    <text evidence="1">Belongs to the CEF1 family.</text>
</comment>
<proteinExistence type="inferred from homology"/>
<protein>
    <submittedName>
        <fullName evidence="12">Pre-mRNA splicing factor component</fullName>
    </submittedName>
</protein>
<evidence type="ECO:0000256" key="9">
    <source>
        <dbReference type="SAM" id="MobiDB-lite"/>
    </source>
</evidence>
<evidence type="ECO:0000259" key="11">
    <source>
        <dbReference type="PROSITE" id="PS51294"/>
    </source>
</evidence>
<evidence type="ECO:0000259" key="10">
    <source>
        <dbReference type="PROSITE" id="PS50090"/>
    </source>
</evidence>
<keyword evidence="2" id="KW-0507">mRNA processing</keyword>
<dbReference type="PROSITE" id="PS51294">
    <property type="entry name" value="HTH_MYB"/>
    <property type="match status" value="2"/>
</dbReference>
<evidence type="ECO:0000256" key="4">
    <source>
        <dbReference type="ARBA" id="ARBA00022737"/>
    </source>
</evidence>